<dbReference type="GO" id="GO:0005634">
    <property type="term" value="C:nucleus"/>
    <property type="evidence" value="ECO:0007669"/>
    <property type="project" value="TreeGrafter"/>
</dbReference>
<evidence type="ECO:0000313" key="7">
    <source>
        <dbReference type="Proteomes" id="UP000008792"/>
    </source>
</evidence>
<dbReference type="InterPro" id="IPR002993">
    <property type="entry name" value="ODC_AZ"/>
</dbReference>
<evidence type="ECO:0000256" key="4">
    <source>
        <dbReference type="ARBA" id="ARBA00022758"/>
    </source>
</evidence>
<dbReference type="OrthoDB" id="5959761at2759"/>
<reference evidence="6 7" key="1">
    <citation type="journal article" date="2007" name="Nature">
        <title>Evolution of genes and genomes on the Drosophila phylogeny.</title>
        <authorList>
            <consortium name="Drosophila 12 Genomes Consortium"/>
            <person name="Clark A.G."/>
            <person name="Eisen M.B."/>
            <person name="Smith D.R."/>
            <person name="Bergman C.M."/>
            <person name="Oliver B."/>
            <person name="Markow T.A."/>
            <person name="Kaufman T.C."/>
            <person name="Kellis M."/>
            <person name="Gelbart W."/>
            <person name="Iyer V.N."/>
            <person name="Pollard D.A."/>
            <person name="Sackton T.B."/>
            <person name="Larracuente A.M."/>
            <person name="Singh N.D."/>
            <person name="Abad J.P."/>
            <person name="Abt D.N."/>
            <person name="Adryan B."/>
            <person name="Aguade M."/>
            <person name="Akashi H."/>
            <person name="Anderson W.W."/>
            <person name="Aquadro C.F."/>
            <person name="Ardell D.H."/>
            <person name="Arguello R."/>
            <person name="Artieri C.G."/>
            <person name="Barbash D.A."/>
            <person name="Barker D."/>
            <person name="Barsanti P."/>
            <person name="Batterham P."/>
            <person name="Batzoglou S."/>
            <person name="Begun D."/>
            <person name="Bhutkar A."/>
            <person name="Blanco E."/>
            <person name="Bosak S.A."/>
            <person name="Bradley R.K."/>
            <person name="Brand A.D."/>
            <person name="Brent M.R."/>
            <person name="Brooks A.N."/>
            <person name="Brown R.H."/>
            <person name="Butlin R.K."/>
            <person name="Caggese C."/>
            <person name="Calvi B.R."/>
            <person name="Bernardo de Carvalho A."/>
            <person name="Caspi A."/>
            <person name="Castrezana S."/>
            <person name="Celniker S.E."/>
            <person name="Chang J.L."/>
            <person name="Chapple C."/>
            <person name="Chatterji S."/>
            <person name="Chinwalla A."/>
            <person name="Civetta A."/>
            <person name="Clifton S.W."/>
            <person name="Comeron J.M."/>
            <person name="Costello J.C."/>
            <person name="Coyne J.A."/>
            <person name="Daub J."/>
            <person name="David R.G."/>
            <person name="Delcher A.L."/>
            <person name="Delehaunty K."/>
            <person name="Do C.B."/>
            <person name="Ebling H."/>
            <person name="Edwards K."/>
            <person name="Eickbush T."/>
            <person name="Evans J.D."/>
            <person name="Filipski A."/>
            <person name="Findeiss S."/>
            <person name="Freyhult E."/>
            <person name="Fulton L."/>
            <person name="Fulton R."/>
            <person name="Garcia A.C."/>
            <person name="Gardiner A."/>
            <person name="Garfield D.A."/>
            <person name="Garvin B.E."/>
            <person name="Gibson G."/>
            <person name="Gilbert D."/>
            <person name="Gnerre S."/>
            <person name="Godfrey J."/>
            <person name="Good R."/>
            <person name="Gotea V."/>
            <person name="Gravely B."/>
            <person name="Greenberg A.J."/>
            <person name="Griffiths-Jones S."/>
            <person name="Gross S."/>
            <person name="Guigo R."/>
            <person name="Gustafson E.A."/>
            <person name="Haerty W."/>
            <person name="Hahn M.W."/>
            <person name="Halligan D.L."/>
            <person name="Halpern A.L."/>
            <person name="Halter G.M."/>
            <person name="Han M.V."/>
            <person name="Heger A."/>
            <person name="Hillier L."/>
            <person name="Hinrichs A.S."/>
            <person name="Holmes I."/>
            <person name="Hoskins R.A."/>
            <person name="Hubisz M.J."/>
            <person name="Hultmark D."/>
            <person name="Huntley M.A."/>
            <person name="Jaffe D.B."/>
            <person name="Jagadeeshan S."/>
            <person name="Jeck W.R."/>
            <person name="Johnson J."/>
            <person name="Jones C.D."/>
            <person name="Jordan W.C."/>
            <person name="Karpen G.H."/>
            <person name="Kataoka E."/>
            <person name="Keightley P.D."/>
            <person name="Kheradpour P."/>
            <person name="Kirkness E.F."/>
            <person name="Koerich L.B."/>
            <person name="Kristiansen K."/>
            <person name="Kudrna D."/>
            <person name="Kulathinal R.J."/>
            <person name="Kumar S."/>
            <person name="Kwok R."/>
            <person name="Lander E."/>
            <person name="Langley C.H."/>
            <person name="Lapoint R."/>
            <person name="Lazzaro B.P."/>
            <person name="Lee S.J."/>
            <person name="Levesque L."/>
            <person name="Li R."/>
            <person name="Lin C.F."/>
            <person name="Lin M.F."/>
            <person name="Lindblad-Toh K."/>
            <person name="Llopart A."/>
            <person name="Long M."/>
            <person name="Low L."/>
            <person name="Lozovsky E."/>
            <person name="Lu J."/>
            <person name="Luo M."/>
            <person name="Machado C.A."/>
            <person name="Makalowski W."/>
            <person name="Marzo M."/>
            <person name="Matsuda M."/>
            <person name="Matzkin L."/>
            <person name="McAllister B."/>
            <person name="McBride C.S."/>
            <person name="McKernan B."/>
            <person name="McKernan K."/>
            <person name="Mendez-Lago M."/>
            <person name="Minx P."/>
            <person name="Mollenhauer M.U."/>
            <person name="Montooth K."/>
            <person name="Mount S.M."/>
            <person name="Mu X."/>
            <person name="Myers E."/>
            <person name="Negre B."/>
            <person name="Newfeld S."/>
            <person name="Nielsen R."/>
            <person name="Noor M.A."/>
            <person name="O'Grady P."/>
            <person name="Pachter L."/>
            <person name="Papaceit M."/>
            <person name="Parisi M.J."/>
            <person name="Parisi M."/>
            <person name="Parts L."/>
            <person name="Pedersen J.S."/>
            <person name="Pesole G."/>
            <person name="Phillippy A.M."/>
            <person name="Ponting C.P."/>
            <person name="Pop M."/>
            <person name="Porcelli D."/>
            <person name="Powell J.R."/>
            <person name="Prohaska S."/>
            <person name="Pruitt K."/>
            <person name="Puig M."/>
            <person name="Quesneville H."/>
            <person name="Ram K.R."/>
            <person name="Rand D."/>
            <person name="Rasmussen M.D."/>
            <person name="Reed L.K."/>
            <person name="Reenan R."/>
            <person name="Reily A."/>
            <person name="Remington K.A."/>
            <person name="Rieger T.T."/>
            <person name="Ritchie M.G."/>
            <person name="Robin C."/>
            <person name="Rogers Y.H."/>
            <person name="Rohde C."/>
            <person name="Rozas J."/>
            <person name="Rubenfield M.J."/>
            <person name="Ruiz A."/>
            <person name="Russo S."/>
            <person name="Salzberg S.L."/>
            <person name="Sanchez-Gracia A."/>
            <person name="Saranga D.J."/>
            <person name="Sato H."/>
            <person name="Schaeffer S.W."/>
            <person name="Schatz M.C."/>
            <person name="Schlenke T."/>
            <person name="Schwartz R."/>
            <person name="Segarra C."/>
            <person name="Singh R.S."/>
            <person name="Sirot L."/>
            <person name="Sirota M."/>
            <person name="Sisneros N.B."/>
            <person name="Smith C.D."/>
            <person name="Smith T.F."/>
            <person name="Spieth J."/>
            <person name="Stage D.E."/>
            <person name="Stark A."/>
            <person name="Stephan W."/>
            <person name="Strausberg R.L."/>
            <person name="Strempel S."/>
            <person name="Sturgill D."/>
            <person name="Sutton G."/>
            <person name="Sutton G.G."/>
            <person name="Tao W."/>
            <person name="Teichmann S."/>
            <person name="Tobari Y.N."/>
            <person name="Tomimura Y."/>
            <person name="Tsolas J.M."/>
            <person name="Valente V.L."/>
            <person name="Venter E."/>
            <person name="Venter J.C."/>
            <person name="Vicario S."/>
            <person name="Vieira F.G."/>
            <person name="Vilella A.J."/>
            <person name="Villasante A."/>
            <person name="Walenz B."/>
            <person name="Wang J."/>
            <person name="Wasserman M."/>
            <person name="Watts T."/>
            <person name="Wilson D."/>
            <person name="Wilson R.K."/>
            <person name="Wing R.A."/>
            <person name="Wolfner M.F."/>
            <person name="Wong A."/>
            <person name="Wong G.K."/>
            <person name="Wu C.I."/>
            <person name="Wu G."/>
            <person name="Yamamoto D."/>
            <person name="Yang H.P."/>
            <person name="Yang S.P."/>
            <person name="Yorke J.A."/>
            <person name="Yoshida K."/>
            <person name="Zdobnov E."/>
            <person name="Zhang P."/>
            <person name="Zhang Y."/>
            <person name="Zimin A.V."/>
            <person name="Baldwin J."/>
            <person name="Abdouelleil A."/>
            <person name="Abdulkadir J."/>
            <person name="Abebe A."/>
            <person name="Abera B."/>
            <person name="Abreu J."/>
            <person name="Acer S.C."/>
            <person name="Aftuck L."/>
            <person name="Alexander A."/>
            <person name="An P."/>
            <person name="Anderson E."/>
            <person name="Anderson S."/>
            <person name="Arachi H."/>
            <person name="Azer M."/>
            <person name="Bachantsang P."/>
            <person name="Barry A."/>
            <person name="Bayul T."/>
            <person name="Berlin A."/>
            <person name="Bessette D."/>
            <person name="Bloom T."/>
            <person name="Blye J."/>
            <person name="Boguslavskiy L."/>
            <person name="Bonnet C."/>
            <person name="Boukhgalter B."/>
            <person name="Bourzgui I."/>
            <person name="Brown A."/>
            <person name="Cahill P."/>
            <person name="Channer S."/>
            <person name="Cheshatsang Y."/>
            <person name="Chuda L."/>
            <person name="Citroen M."/>
            <person name="Collymore A."/>
            <person name="Cooke P."/>
            <person name="Costello M."/>
            <person name="D'Aco K."/>
            <person name="Daza R."/>
            <person name="De Haan G."/>
            <person name="DeGray S."/>
            <person name="DeMaso C."/>
            <person name="Dhargay N."/>
            <person name="Dooley K."/>
            <person name="Dooley E."/>
            <person name="Doricent M."/>
            <person name="Dorje P."/>
            <person name="Dorjee K."/>
            <person name="Dupes A."/>
            <person name="Elong R."/>
            <person name="Falk J."/>
            <person name="Farina A."/>
            <person name="Faro S."/>
            <person name="Ferguson D."/>
            <person name="Fisher S."/>
            <person name="Foley C.D."/>
            <person name="Franke A."/>
            <person name="Friedrich D."/>
            <person name="Gadbois L."/>
            <person name="Gearin G."/>
            <person name="Gearin C.R."/>
            <person name="Giannoukos G."/>
            <person name="Goode T."/>
            <person name="Graham J."/>
            <person name="Grandbois E."/>
            <person name="Grewal S."/>
            <person name="Gyaltsen K."/>
            <person name="Hafez N."/>
            <person name="Hagos B."/>
            <person name="Hall J."/>
            <person name="Henson C."/>
            <person name="Hollinger A."/>
            <person name="Honan T."/>
            <person name="Huard M.D."/>
            <person name="Hughes L."/>
            <person name="Hurhula B."/>
            <person name="Husby M.E."/>
            <person name="Kamat A."/>
            <person name="Kanga B."/>
            <person name="Kashin S."/>
            <person name="Khazanovich D."/>
            <person name="Kisner P."/>
            <person name="Lance K."/>
            <person name="Lara M."/>
            <person name="Lee W."/>
            <person name="Lennon N."/>
            <person name="Letendre F."/>
            <person name="LeVine R."/>
            <person name="Lipovsky A."/>
            <person name="Liu X."/>
            <person name="Liu J."/>
            <person name="Liu S."/>
            <person name="Lokyitsang T."/>
            <person name="Lokyitsang Y."/>
            <person name="Lubonja R."/>
            <person name="Lui A."/>
            <person name="MacDonald P."/>
            <person name="Magnisalis V."/>
            <person name="Maru K."/>
            <person name="Matthews C."/>
            <person name="McCusker W."/>
            <person name="McDonough S."/>
            <person name="Mehta T."/>
            <person name="Meldrim J."/>
            <person name="Meneus L."/>
            <person name="Mihai O."/>
            <person name="Mihalev A."/>
            <person name="Mihova T."/>
            <person name="Mittelman R."/>
            <person name="Mlenga V."/>
            <person name="Montmayeur A."/>
            <person name="Mulrain L."/>
            <person name="Navidi A."/>
            <person name="Naylor J."/>
            <person name="Negash T."/>
            <person name="Nguyen T."/>
            <person name="Nguyen N."/>
            <person name="Nicol R."/>
            <person name="Norbu C."/>
            <person name="Norbu N."/>
            <person name="Novod N."/>
            <person name="O'Neill B."/>
            <person name="Osman S."/>
            <person name="Markiewicz E."/>
            <person name="Oyono O.L."/>
            <person name="Patti C."/>
            <person name="Phunkhang P."/>
            <person name="Pierre F."/>
            <person name="Priest M."/>
            <person name="Raghuraman S."/>
            <person name="Rege F."/>
            <person name="Reyes R."/>
            <person name="Rise C."/>
            <person name="Rogov P."/>
            <person name="Ross K."/>
            <person name="Ryan E."/>
            <person name="Settipalli S."/>
            <person name="Shea T."/>
            <person name="Sherpa N."/>
            <person name="Shi L."/>
            <person name="Shih D."/>
            <person name="Sparrow T."/>
            <person name="Spaulding J."/>
            <person name="Stalker J."/>
            <person name="Stange-Thomann N."/>
            <person name="Stavropoulos S."/>
            <person name="Stone C."/>
            <person name="Strader C."/>
            <person name="Tesfaye S."/>
            <person name="Thomson T."/>
            <person name="Thoulutsang Y."/>
            <person name="Thoulutsang D."/>
            <person name="Topham K."/>
            <person name="Topping I."/>
            <person name="Tsamla T."/>
            <person name="Vassiliev H."/>
            <person name="Vo A."/>
            <person name="Wangchuk T."/>
            <person name="Wangdi T."/>
            <person name="Weiand M."/>
            <person name="Wilkinson J."/>
            <person name="Wilson A."/>
            <person name="Yadav S."/>
            <person name="Young G."/>
            <person name="Yu Q."/>
            <person name="Zembek L."/>
            <person name="Zhong D."/>
            <person name="Zimmer A."/>
            <person name="Zwirko Z."/>
            <person name="Jaffe D.B."/>
            <person name="Alvarez P."/>
            <person name="Brockman W."/>
            <person name="Butler J."/>
            <person name="Chin C."/>
            <person name="Gnerre S."/>
            <person name="Grabherr M."/>
            <person name="Kleber M."/>
            <person name="Mauceli E."/>
            <person name="MacCallum I."/>
        </authorList>
    </citation>
    <scope>NUCLEOTIDE SEQUENCE [LARGE SCALE GENOMIC DNA]</scope>
    <source>
        <strain evidence="7">Tucson 15010-1051.87</strain>
    </source>
</reference>
<sequence length="273" mass="30312">MALANMQSQLQQQQPESPISEDQFGDPIFSSNFVRRDFNDSGVAGCADGKLRTISTSSCATNMSTESYRISLGVGPLWWSDVPVHHRTDHDRASLLTGYSRKSSVDSAGGSLFEASSRASSPSSSSSSECSDTESHDIHSLCSEDDCQEVLRQILQHDQPVHISIKLHVTEDQSTNWMSILNPNNNILYVAFPTDFAPAGSKETFTSLLEFAEDKLEVDGIVMVMRKDQPDCHRLIEAFLFMGFEPLSRKSPKAPPAAINDNENYYFLYTIEE</sequence>
<feature type="region of interest" description="Disordered" evidence="5">
    <location>
        <begin position="112"/>
        <end position="132"/>
    </location>
</feature>
<dbReference type="PANTHER" id="PTHR10279">
    <property type="entry name" value="ORNITHINE DECARBOXYLASE ANTIZYME"/>
    <property type="match status" value="1"/>
</dbReference>
<feature type="region of interest" description="Disordered" evidence="5">
    <location>
        <begin position="1"/>
        <end position="25"/>
    </location>
</feature>
<dbReference type="KEGG" id="dvi:6626903"/>
<feature type="compositionally biased region" description="Low complexity" evidence="5">
    <location>
        <begin position="7"/>
        <end position="22"/>
    </location>
</feature>
<evidence type="ECO:0000313" key="6">
    <source>
        <dbReference type="EMBL" id="KRF80474.1"/>
    </source>
</evidence>
<organism evidence="6 7">
    <name type="scientific">Drosophila virilis</name>
    <name type="common">Fruit fly</name>
    <dbReference type="NCBI Taxonomy" id="7244"/>
    <lineage>
        <taxon>Eukaryota</taxon>
        <taxon>Metazoa</taxon>
        <taxon>Ecdysozoa</taxon>
        <taxon>Arthropoda</taxon>
        <taxon>Hexapoda</taxon>
        <taxon>Insecta</taxon>
        <taxon>Pterygota</taxon>
        <taxon>Neoptera</taxon>
        <taxon>Endopterygota</taxon>
        <taxon>Diptera</taxon>
        <taxon>Brachycera</taxon>
        <taxon>Muscomorpha</taxon>
        <taxon>Ephydroidea</taxon>
        <taxon>Drosophilidae</taxon>
        <taxon>Drosophila</taxon>
    </lineage>
</organism>
<dbReference type="AlphaFoldDB" id="A0A0Q9W624"/>
<evidence type="ECO:0000256" key="3">
    <source>
        <dbReference type="ARBA" id="ARBA00017712"/>
    </source>
</evidence>
<dbReference type="PROSITE" id="PS01337">
    <property type="entry name" value="ODC_AZ"/>
    <property type="match status" value="1"/>
</dbReference>
<dbReference type="EMBL" id="CH940648">
    <property type="protein sequence ID" value="KRF80474.1"/>
    <property type="molecule type" value="Genomic_DNA"/>
</dbReference>
<dbReference type="GeneID" id="6626903"/>
<dbReference type="Proteomes" id="UP000008792">
    <property type="component" value="Unassembled WGS sequence"/>
</dbReference>
<protein>
    <recommendedName>
        <fullName evidence="3">Ornithine decarboxylase antizyme</fullName>
    </recommendedName>
</protein>
<dbReference type="InterPro" id="IPR038581">
    <property type="entry name" value="ODC_AZ_sf"/>
</dbReference>
<dbReference type="GO" id="GO:0045732">
    <property type="term" value="P:positive regulation of protein catabolic process"/>
    <property type="evidence" value="ECO:0007669"/>
    <property type="project" value="TreeGrafter"/>
</dbReference>
<comment type="similarity">
    <text evidence="1">Belongs to the ODC antizyme family.</text>
</comment>
<dbReference type="SUPFAM" id="SSF55729">
    <property type="entry name" value="Acyl-CoA N-acyltransferases (Nat)"/>
    <property type="match status" value="1"/>
</dbReference>
<dbReference type="Gene3D" id="3.40.630.60">
    <property type="match status" value="1"/>
</dbReference>
<dbReference type="CTD" id="36307"/>
<feature type="compositionally biased region" description="Low complexity" evidence="5">
    <location>
        <begin position="112"/>
        <end position="130"/>
    </location>
</feature>
<evidence type="ECO:0000256" key="2">
    <source>
        <dbReference type="ARBA" id="ARBA00011836"/>
    </source>
</evidence>
<accession>A0A0Q9W624</accession>
<dbReference type="InterPro" id="IPR016181">
    <property type="entry name" value="Acyl_CoA_acyltransferase"/>
</dbReference>
<dbReference type="STRING" id="7244.A0A0Q9W624"/>
<dbReference type="Pfam" id="PF02100">
    <property type="entry name" value="ODC_AZ"/>
    <property type="match status" value="1"/>
</dbReference>
<evidence type="ECO:0000256" key="1">
    <source>
        <dbReference type="ARBA" id="ARBA00008796"/>
    </source>
</evidence>
<dbReference type="PANTHER" id="PTHR10279:SF10">
    <property type="entry name" value="ORNITHINE DECARBOXYLASE ANTIZYME"/>
    <property type="match status" value="1"/>
</dbReference>
<dbReference type="GO" id="GO:0005737">
    <property type="term" value="C:cytoplasm"/>
    <property type="evidence" value="ECO:0007669"/>
    <property type="project" value="TreeGrafter"/>
</dbReference>
<dbReference type="GO" id="GO:0008073">
    <property type="term" value="F:ornithine decarboxylase inhibitor activity"/>
    <property type="evidence" value="ECO:0007669"/>
    <property type="project" value="InterPro"/>
</dbReference>
<proteinExistence type="inferred from homology"/>
<gene>
    <name evidence="6" type="primary">Dvir\Oda</name>
    <name evidence="6" type="ORF">Dvir_GJ22440</name>
</gene>
<keyword evidence="4" id="KW-0688">Ribosomal frameshifting</keyword>
<dbReference type="FunCoup" id="A0A0Q9W624">
    <property type="interactions" value="964"/>
</dbReference>
<dbReference type="InParanoid" id="A0A0Q9W624"/>
<dbReference type="SMR" id="A0A0Q9W624"/>
<keyword evidence="7" id="KW-1185">Reference proteome</keyword>
<evidence type="ECO:0000256" key="5">
    <source>
        <dbReference type="SAM" id="MobiDB-lite"/>
    </source>
</evidence>
<name>A0A0Q9W624_DROVI</name>
<dbReference type="GO" id="GO:0075523">
    <property type="term" value="P:viral translational frameshifting"/>
    <property type="evidence" value="ECO:0007669"/>
    <property type="project" value="UniProtKB-KW"/>
</dbReference>
<comment type="subunit">
    <text evidence="2">Interacts with ODC1 and thereby sterically blocks ODC homodimerization.</text>
</comment>